<comment type="similarity">
    <text evidence="2 11">Belongs to the SHE3 family.</text>
</comment>
<proteinExistence type="inferred from homology"/>
<gene>
    <name evidence="11" type="primary">SHE3</name>
    <name evidence="13" type="ORF">KASA_0Q03993G</name>
</gene>
<comment type="function">
    <text evidence="10">RNA-binding protein that binds specific mRNAs including the ASH1 mRNA, coding for a repressor of the HO endonuclease. Part of the mRNA localization machinery that restricts accumulation of certain proteins to the bud and in the daughter cell. Required for the delivery of cortical endoplasmic reticulum into the emerging bud.</text>
</comment>
<feature type="compositionally biased region" description="Polar residues" evidence="12">
    <location>
        <begin position="320"/>
        <end position="331"/>
    </location>
</feature>
<keyword evidence="9 11" id="KW-0472">Membrane</keyword>
<dbReference type="GO" id="GO:0005789">
    <property type="term" value="C:endoplasmic reticulum membrane"/>
    <property type="evidence" value="ECO:0007669"/>
    <property type="project" value="UniProtKB-SubCell"/>
</dbReference>
<feature type="compositionally biased region" description="Low complexity" evidence="12">
    <location>
        <begin position="308"/>
        <end position="319"/>
    </location>
</feature>
<feature type="coiled-coil region" evidence="11">
    <location>
        <begin position="191"/>
        <end position="218"/>
    </location>
</feature>
<dbReference type="AlphaFoldDB" id="A0A1X7QXU6"/>
<evidence type="ECO:0000256" key="6">
    <source>
        <dbReference type="ARBA" id="ARBA00022824"/>
    </source>
</evidence>
<comment type="subcellular location">
    <subcellularLocation>
        <location evidence="1 11">Endoplasmic reticulum membrane</location>
        <topology evidence="1 11">Peripheral membrane protein</topology>
    </subcellularLocation>
</comment>
<keyword evidence="7 11" id="KW-0694">RNA-binding</keyword>
<evidence type="ECO:0000256" key="2">
    <source>
        <dbReference type="ARBA" id="ARBA00008123"/>
    </source>
</evidence>
<protein>
    <recommendedName>
        <fullName evidence="3 11">SWI5-dependent HO expression protein 3</fullName>
    </recommendedName>
</protein>
<dbReference type="GO" id="GO:0051028">
    <property type="term" value="P:mRNA transport"/>
    <property type="evidence" value="ECO:0007669"/>
    <property type="project" value="UniProtKB-UniRule"/>
</dbReference>
<evidence type="ECO:0000256" key="1">
    <source>
        <dbReference type="ARBA" id="ARBA00004406"/>
    </source>
</evidence>
<dbReference type="STRING" id="1789683.A0A1X7QXU6"/>
<evidence type="ECO:0000256" key="10">
    <source>
        <dbReference type="ARBA" id="ARBA00024975"/>
    </source>
</evidence>
<evidence type="ECO:0000313" key="14">
    <source>
        <dbReference type="Proteomes" id="UP000196158"/>
    </source>
</evidence>
<evidence type="ECO:0000256" key="3">
    <source>
        <dbReference type="ARBA" id="ARBA00019884"/>
    </source>
</evidence>
<feature type="region of interest" description="Disordered" evidence="12">
    <location>
        <begin position="307"/>
        <end position="378"/>
    </location>
</feature>
<dbReference type="Pfam" id="PF17078">
    <property type="entry name" value="SHE3"/>
    <property type="match status" value="1"/>
</dbReference>
<evidence type="ECO:0000256" key="8">
    <source>
        <dbReference type="ARBA" id="ARBA00023054"/>
    </source>
</evidence>
<dbReference type="Proteomes" id="UP000196158">
    <property type="component" value="Unassembled WGS sequence"/>
</dbReference>
<dbReference type="EMBL" id="FXLY01000002">
    <property type="protein sequence ID" value="SMN18000.1"/>
    <property type="molecule type" value="Genomic_DNA"/>
</dbReference>
<keyword evidence="6 11" id="KW-0256">Endoplasmic reticulum</keyword>
<evidence type="ECO:0000256" key="11">
    <source>
        <dbReference type="RuleBase" id="RU362142"/>
    </source>
</evidence>
<dbReference type="GO" id="GO:0003723">
    <property type="term" value="F:RNA binding"/>
    <property type="evidence" value="ECO:0007669"/>
    <property type="project" value="UniProtKB-KW"/>
</dbReference>
<dbReference type="GO" id="GO:0048309">
    <property type="term" value="P:endoplasmic reticulum inheritance"/>
    <property type="evidence" value="ECO:0007669"/>
    <property type="project" value="InterPro"/>
</dbReference>
<keyword evidence="5 11" id="KW-0509">mRNA transport</keyword>
<keyword evidence="14" id="KW-1185">Reference proteome</keyword>
<keyword evidence="8 11" id="KW-0175">Coiled coil</keyword>
<accession>A0A1X7QXU6</accession>
<feature type="coiled-coil region" evidence="11">
    <location>
        <begin position="96"/>
        <end position="158"/>
    </location>
</feature>
<name>A0A1X7QXU6_9SACH</name>
<evidence type="ECO:0000256" key="5">
    <source>
        <dbReference type="ARBA" id="ARBA00022816"/>
    </source>
</evidence>
<dbReference type="OrthoDB" id="6088208at2759"/>
<reference evidence="13 14" key="1">
    <citation type="submission" date="2017-04" db="EMBL/GenBank/DDBJ databases">
        <authorList>
            <person name="Afonso C.L."/>
            <person name="Miller P.J."/>
            <person name="Scott M.A."/>
            <person name="Spackman E."/>
            <person name="Goraichik I."/>
            <person name="Dimitrov K.M."/>
            <person name="Suarez D.L."/>
            <person name="Swayne D.E."/>
        </authorList>
    </citation>
    <scope>NUCLEOTIDE SEQUENCE [LARGE SCALE GENOMIC DNA]</scope>
</reference>
<feature type="compositionally biased region" description="Polar residues" evidence="12">
    <location>
        <begin position="349"/>
        <end position="359"/>
    </location>
</feature>
<evidence type="ECO:0000256" key="7">
    <source>
        <dbReference type="ARBA" id="ARBA00022884"/>
    </source>
</evidence>
<organism evidence="13 14">
    <name type="scientific">Maudiozyma saulgeensis</name>
    <dbReference type="NCBI Taxonomy" id="1789683"/>
    <lineage>
        <taxon>Eukaryota</taxon>
        <taxon>Fungi</taxon>
        <taxon>Dikarya</taxon>
        <taxon>Ascomycota</taxon>
        <taxon>Saccharomycotina</taxon>
        <taxon>Saccharomycetes</taxon>
        <taxon>Saccharomycetales</taxon>
        <taxon>Saccharomycetaceae</taxon>
        <taxon>Maudiozyma</taxon>
    </lineage>
</organism>
<evidence type="ECO:0000256" key="9">
    <source>
        <dbReference type="ARBA" id="ARBA00023136"/>
    </source>
</evidence>
<sequence length="378" mass="41873">MNGDISGSKKVDWSNNGSTGGIATPLSSPTKLAPHHNIFMANLQKSPTGKHQEVFGDGNGTSSSSKVIESLHEQIEILSSTNLQLTMQSQGLLTKLENTQNKESKLVETLSGLKNENETLKNLLTRETEHLKELESNLTQLNDSSNALNKENKLLKHKQNHNNVGEASLNDELQMIESQYSSLVESHDMMKRHYDNGIQSLRDELETLKLQNTNALTSYHENENQLVEQLSDFNISTKEYDELYKNNNASIDKSFSEALQSVINGNDTLQDYSTYKEEMIELGNKMGISTIEKDLADLQTVKLRKVRNVSSNGSSNRTSFYGSMTPVSDSNVEGHRNISPVIGLPGVKRSTSVRKNNLTSPSSSASPSPNPSRNGNRF</sequence>
<keyword evidence="4 11" id="KW-0813">Transport</keyword>
<evidence type="ECO:0000256" key="12">
    <source>
        <dbReference type="SAM" id="MobiDB-lite"/>
    </source>
</evidence>
<dbReference type="InterPro" id="IPR031398">
    <property type="entry name" value="She3"/>
</dbReference>
<evidence type="ECO:0000313" key="13">
    <source>
        <dbReference type="EMBL" id="SMN18000.1"/>
    </source>
</evidence>
<feature type="region of interest" description="Disordered" evidence="12">
    <location>
        <begin position="1"/>
        <end position="29"/>
    </location>
</feature>
<evidence type="ECO:0000256" key="4">
    <source>
        <dbReference type="ARBA" id="ARBA00022448"/>
    </source>
</evidence>